<dbReference type="GO" id="GO:0071007">
    <property type="term" value="C:U2-type catalytic step 2 spliceosome"/>
    <property type="evidence" value="ECO:0007669"/>
    <property type="project" value="TreeGrafter"/>
</dbReference>
<evidence type="ECO:0000256" key="4">
    <source>
        <dbReference type="ARBA" id="ARBA00022737"/>
    </source>
</evidence>
<dbReference type="GO" id="GO:0000349">
    <property type="term" value="P:generation of catalytic spliceosome for first transesterification step"/>
    <property type="evidence" value="ECO:0007669"/>
    <property type="project" value="TreeGrafter"/>
</dbReference>
<proteinExistence type="inferred from homology"/>
<dbReference type="SUPFAM" id="SSF48452">
    <property type="entry name" value="TPR-like"/>
    <property type="match status" value="1"/>
</dbReference>
<gene>
    <name evidence="8" type="ORF">F3Y22_tig00000143pilonHSYRG00001</name>
</gene>
<comment type="similarity">
    <text evidence="2">Belongs to the crooked-neck family.</text>
</comment>
<evidence type="ECO:0000256" key="6">
    <source>
        <dbReference type="ARBA" id="ARBA00023242"/>
    </source>
</evidence>
<dbReference type="InterPro" id="IPR045075">
    <property type="entry name" value="Syf1-like"/>
</dbReference>
<comment type="caution">
    <text evidence="8">The sequence shown here is derived from an EMBL/GenBank/DDBJ whole genome shotgun (WGS) entry which is preliminary data.</text>
</comment>
<dbReference type="InterPro" id="IPR055430">
    <property type="entry name" value="HAT_Syf1_CNRKL1_C"/>
</dbReference>
<comment type="subcellular location">
    <subcellularLocation>
        <location evidence="1">Nucleus</location>
    </subcellularLocation>
</comment>
<dbReference type="Proteomes" id="UP000436088">
    <property type="component" value="Unassembled WGS sequence"/>
</dbReference>
<keyword evidence="4" id="KW-0677">Repeat</keyword>
<dbReference type="InterPro" id="IPR003107">
    <property type="entry name" value="HAT"/>
</dbReference>
<organism evidence="8 9">
    <name type="scientific">Hibiscus syriacus</name>
    <name type="common">Rose of Sharon</name>
    <dbReference type="NCBI Taxonomy" id="106335"/>
    <lineage>
        <taxon>Eukaryota</taxon>
        <taxon>Viridiplantae</taxon>
        <taxon>Streptophyta</taxon>
        <taxon>Embryophyta</taxon>
        <taxon>Tracheophyta</taxon>
        <taxon>Spermatophyta</taxon>
        <taxon>Magnoliopsida</taxon>
        <taxon>eudicotyledons</taxon>
        <taxon>Gunneridae</taxon>
        <taxon>Pentapetalae</taxon>
        <taxon>rosids</taxon>
        <taxon>malvids</taxon>
        <taxon>Malvales</taxon>
        <taxon>Malvaceae</taxon>
        <taxon>Malvoideae</taxon>
        <taxon>Hibiscus</taxon>
    </lineage>
</organism>
<keyword evidence="9" id="KW-1185">Reference proteome</keyword>
<feature type="domain" description="Pre-mRNA-splicing factor Syf1/CRNKL1-like C-terminal HAT-repeats" evidence="7">
    <location>
        <begin position="239"/>
        <end position="300"/>
    </location>
</feature>
<evidence type="ECO:0000256" key="2">
    <source>
        <dbReference type="ARBA" id="ARBA00008644"/>
    </source>
</evidence>
<evidence type="ECO:0000313" key="9">
    <source>
        <dbReference type="Proteomes" id="UP000436088"/>
    </source>
</evidence>
<name>A0A6A3D2Z1_HIBSY</name>
<sequence>MSVLRKNEREGIQPSGQIRRVMEQGVTFKRQISIGCTALKKITISNNQLKTLVLRECKQLMEADIDTPNEFKGEKLIPFMSRLEEAELCFESSWQVEPRFNNEDDHSPCFASLQTFMEFDYSRGLKLVVRYNKLLENLLDDILQTSHPAKLSSFSTRGMMLLEAKGLQLMRKKLMAREKDPDCCTYNACRQGRTAYQNLTIINIFFNHKLKLKLLKHHDHKNQNQTESRILLALNLPMWDIWVTYLSKFVKRYGKSKLERARELFEHAVETTPSDTVKPLYLQYAKLEEDFGLAKRAMKVEVGKEIDAEEVERIFGFAELDVVEEVLGAGRVVVGDDGRGDDGELLAEIAEAEVEFITELNGIEEDEQRVRAWGFRRR</sequence>
<evidence type="ECO:0000256" key="1">
    <source>
        <dbReference type="ARBA" id="ARBA00004123"/>
    </source>
</evidence>
<dbReference type="AlphaFoldDB" id="A0A6A3D2Z1"/>
<dbReference type="PANTHER" id="PTHR11246:SF5">
    <property type="entry name" value="PRE-MRNA-SPLICING FACTOR SYF1"/>
    <property type="match status" value="1"/>
</dbReference>
<dbReference type="PANTHER" id="PTHR11246">
    <property type="entry name" value="PRE-MRNA SPLICING FACTOR"/>
    <property type="match status" value="1"/>
</dbReference>
<dbReference type="EMBL" id="VEPZ02000016">
    <property type="protein sequence ID" value="KAE8736133.1"/>
    <property type="molecule type" value="Genomic_DNA"/>
</dbReference>
<dbReference type="Pfam" id="PF23231">
    <property type="entry name" value="HAT_Syf1_CNRKL1_C"/>
    <property type="match status" value="1"/>
</dbReference>
<keyword evidence="5" id="KW-0508">mRNA splicing</keyword>
<evidence type="ECO:0000313" key="8">
    <source>
        <dbReference type="EMBL" id="KAE8736133.1"/>
    </source>
</evidence>
<protein>
    <recommendedName>
        <fullName evidence="7">Pre-mRNA-splicing factor Syf1/CRNKL1-like C-terminal HAT-repeats domain-containing protein</fullName>
    </recommendedName>
</protein>
<dbReference type="SMART" id="SM00386">
    <property type="entry name" value="HAT"/>
    <property type="match status" value="1"/>
</dbReference>
<evidence type="ECO:0000256" key="3">
    <source>
        <dbReference type="ARBA" id="ARBA00022664"/>
    </source>
</evidence>
<dbReference type="GO" id="GO:0000974">
    <property type="term" value="C:Prp19 complex"/>
    <property type="evidence" value="ECO:0007669"/>
    <property type="project" value="TreeGrafter"/>
</dbReference>
<dbReference type="GO" id="GO:0071014">
    <property type="term" value="C:post-mRNA release spliceosomal complex"/>
    <property type="evidence" value="ECO:0007669"/>
    <property type="project" value="TreeGrafter"/>
</dbReference>
<keyword evidence="6" id="KW-0539">Nucleus</keyword>
<keyword evidence="3" id="KW-0507">mRNA processing</keyword>
<accession>A0A6A3D2Z1</accession>
<reference evidence="8" key="1">
    <citation type="submission" date="2019-09" db="EMBL/GenBank/DDBJ databases">
        <title>Draft genome information of white flower Hibiscus syriacus.</title>
        <authorList>
            <person name="Kim Y.-M."/>
        </authorList>
    </citation>
    <scope>NUCLEOTIDE SEQUENCE [LARGE SCALE GENOMIC DNA]</scope>
    <source>
        <strain evidence="8">YM2019G1</strain>
    </source>
</reference>
<dbReference type="InterPro" id="IPR011990">
    <property type="entry name" value="TPR-like_helical_dom_sf"/>
</dbReference>
<evidence type="ECO:0000259" key="7">
    <source>
        <dbReference type="Pfam" id="PF23231"/>
    </source>
</evidence>
<evidence type="ECO:0000256" key="5">
    <source>
        <dbReference type="ARBA" id="ARBA00023187"/>
    </source>
</evidence>
<dbReference type="Gene3D" id="1.25.40.10">
    <property type="entry name" value="Tetratricopeptide repeat domain"/>
    <property type="match status" value="1"/>
</dbReference>